<comment type="subcellular location">
    <subcellularLocation>
        <location evidence="1 10">Cell membrane</location>
        <topology evidence="1 10">Multi-pass membrane protein</topology>
    </subcellularLocation>
</comment>
<keyword evidence="6 10" id="KW-0407">Ion channel</keyword>
<dbReference type="GO" id="GO:0140114">
    <property type="term" value="P:cellular detoxification of fluoride"/>
    <property type="evidence" value="ECO:0007669"/>
    <property type="project" value="UniProtKB-UniRule"/>
</dbReference>
<accession>F5XQW7</accession>
<evidence type="ECO:0000256" key="11">
    <source>
        <dbReference type="SAM" id="MobiDB-lite"/>
    </source>
</evidence>
<keyword evidence="2 10" id="KW-1003">Cell membrane</keyword>
<proteinExistence type="inferred from homology"/>
<organism evidence="12 13">
    <name type="scientific">Microlunatus phosphovorus (strain ATCC 700054 / DSM 10555 / JCM 9379 / NBRC 101784 / NCIMB 13414 / VKM Ac-1990 / NM-1)</name>
    <dbReference type="NCBI Taxonomy" id="1032480"/>
    <lineage>
        <taxon>Bacteria</taxon>
        <taxon>Bacillati</taxon>
        <taxon>Actinomycetota</taxon>
        <taxon>Actinomycetes</taxon>
        <taxon>Propionibacteriales</taxon>
        <taxon>Propionibacteriaceae</taxon>
        <taxon>Microlunatus</taxon>
    </lineage>
</organism>
<comment type="caution">
    <text evidence="10">Lacks conserved residue(s) required for the propagation of feature annotation.</text>
</comment>
<keyword evidence="3 10" id="KW-0812">Transmembrane</keyword>
<feature type="transmembrane region" description="Helical" evidence="10">
    <location>
        <begin position="36"/>
        <end position="55"/>
    </location>
</feature>
<evidence type="ECO:0000256" key="3">
    <source>
        <dbReference type="ARBA" id="ARBA00022692"/>
    </source>
</evidence>
<dbReference type="AlphaFoldDB" id="F5XQW7"/>
<dbReference type="HAMAP" id="MF_00454">
    <property type="entry name" value="FluC"/>
    <property type="match status" value="1"/>
</dbReference>
<dbReference type="GO" id="GO:0062054">
    <property type="term" value="F:fluoride channel activity"/>
    <property type="evidence" value="ECO:0007669"/>
    <property type="project" value="UniProtKB-UniRule"/>
</dbReference>
<feature type="region of interest" description="Disordered" evidence="11">
    <location>
        <begin position="1"/>
        <end position="32"/>
    </location>
</feature>
<evidence type="ECO:0000256" key="10">
    <source>
        <dbReference type="HAMAP-Rule" id="MF_00454"/>
    </source>
</evidence>
<keyword evidence="10" id="KW-0813">Transport</keyword>
<comment type="function">
    <text evidence="9 10">Fluoride-specific ion channel. Important for reducing fluoride concentration in the cell, thus reducing its toxicity.</text>
</comment>
<dbReference type="InterPro" id="IPR003691">
    <property type="entry name" value="FluC"/>
</dbReference>
<sequence>MKRREPKHQESPPFDSELVTERPKSRRPRAAHRSPANIALVAAGGAIGTGLRYGLMLLMPPVAGVPVAILTVNLVGAFLLGLLLEALSEFGPDHGWSRRLRLGIGTGVISGFTTYSTLAADSVTLALASPVIAVAYGVGTVIIGGLASVAGIATARHLVRPRIARSAS</sequence>
<gene>
    <name evidence="10" type="primary">fluC</name>
    <name evidence="10" type="synonym">crcB</name>
    <name evidence="12" type="ordered locus">MLP_39750</name>
</gene>
<dbReference type="GO" id="GO:0005886">
    <property type="term" value="C:plasma membrane"/>
    <property type="evidence" value="ECO:0007669"/>
    <property type="project" value="UniProtKB-SubCell"/>
</dbReference>
<evidence type="ECO:0000256" key="4">
    <source>
        <dbReference type="ARBA" id="ARBA00022989"/>
    </source>
</evidence>
<dbReference type="RefSeq" id="WP_013864831.1">
    <property type="nucleotide sequence ID" value="NC_015635.1"/>
</dbReference>
<dbReference type="Pfam" id="PF02537">
    <property type="entry name" value="CRCB"/>
    <property type="match status" value="1"/>
</dbReference>
<dbReference type="eggNOG" id="COG0239">
    <property type="taxonomic scope" value="Bacteria"/>
</dbReference>
<reference evidence="12 13" key="1">
    <citation type="submission" date="2011-05" db="EMBL/GenBank/DDBJ databases">
        <title>Whole genome sequence of Microlunatus phosphovorus NM-1.</title>
        <authorList>
            <person name="Hosoyama A."/>
            <person name="Sasaki K."/>
            <person name="Harada T."/>
            <person name="Igarashi R."/>
            <person name="Kawakoshi A."/>
            <person name="Sasagawa M."/>
            <person name="Fukada J."/>
            <person name="Nakamura S."/>
            <person name="Katano Y."/>
            <person name="Hanada S."/>
            <person name="Kamagata Y."/>
            <person name="Nakamura N."/>
            <person name="Yamazaki S."/>
            <person name="Fujita N."/>
        </authorList>
    </citation>
    <scope>NUCLEOTIDE SEQUENCE [LARGE SCALE GENOMIC DNA]</scope>
    <source>
        <strain evidence="13">ATCC 700054 / DSM 10555 / JCM 9379 / NBRC 101784 / NCIMB 13414 / VKM Ac-1990 / NM-1</strain>
    </source>
</reference>
<keyword evidence="4 10" id="KW-1133">Transmembrane helix</keyword>
<evidence type="ECO:0000256" key="6">
    <source>
        <dbReference type="ARBA" id="ARBA00023303"/>
    </source>
</evidence>
<evidence type="ECO:0000256" key="9">
    <source>
        <dbReference type="ARBA" id="ARBA00049940"/>
    </source>
</evidence>
<feature type="transmembrane region" description="Helical" evidence="10">
    <location>
        <begin position="100"/>
        <end position="120"/>
    </location>
</feature>
<keyword evidence="5 10" id="KW-0472">Membrane</keyword>
<feature type="transmembrane region" description="Helical" evidence="10">
    <location>
        <begin position="67"/>
        <end position="88"/>
    </location>
</feature>
<dbReference type="STRING" id="1032480.MLP_39750"/>
<evidence type="ECO:0000256" key="5">
    <source>
        <dbReference type="ARBA" id="ARBA00023136"/>
    </source>
</evidence>
<evidence type="ECO:0000256" key="1">
    <source>
        <dbReference type="ARBA" id="ARBA00004651"/>
    </source>
</evidence>
<dbReference type="Proteomes" id="UP000007947">
    <property type="component" value="Chromosome"/>
</dbReference>
<keyword evidence="13" id="KW-1185">Reference proteome</keyword>
<evidence type="ECO:0000313" key="13">
    <source>
        <dbReference type="Proteomes" id="UP000007947"/>
    </source>
</evidence>
<comment type="catalytic activity">
    <reaction evidence="8">
        <text>fluoride(in) = fluoride(out)</text>
        <dbReference type="Rhea" id="RHEA:76159"/>
        <dbReference type="ChEBI" id="CHEBI:17051"/>
    </reaction>
    <physiologicalReaction direction="left-to-right" evidence="8">
        <dbReference type="Rhea" id="RHEA:76160"/>
    </physiologicalReaction>
</comment>
<comment type="similarity">
    <text evidence="7 10">Belongs to the fluoride channel Fluc/FEX (TC 1.A.43) family.</text>
</comment>
<feature type="transmembrane region" description="Helical" evidence="10">
    <location>
        <begin position="132"/>
        <end position="155"/>
    </location>
</feature>
<keyword evidence="10" id="KW-0406">Ion transport</keyword>
<dbReference type="EMBL" id="AP012204">
    <property type="protein sequence ID" value="BAK36989.1"/>
    <property type="molecule type" value="Genomic_DNA"/>
</dbReference>
<name>F5XQW7_MICPN</name>
<dbReference type="KEGG" id="mph:MLP_39750"/>
<evidence type="ECO:0000256" key="2">
    <source>
        <dbReference type="ARBA" id="ARBA00022475"/>
    </source>
</evidence>
<dbReference type="HOGENOM" id="CLU_114342_1_1_11"/>
<evidence type="ECO:0000256" key="8">
    <source>
        <dbReference type="ARBA" id="ARBA00035585"/>
    </source>
</evidence>
<evidence type="ECO:0000313" key="12">
    <source>
        <dbReference type="EMBL" id="BAK36989.1"/>
    </source>
</evidence>
<evidence type="ECO:0000256" key="7">
    <source>
        <dbReference type="ARBA" id="ARBA00035120"/>
    </source>
</evidence>
<protein>
    <recommendedName>
        <fullName evidence="10">Fluoride-specific ion channel FluC</fullName>
    </recommendedName>
</protein>